<feature type="region of interest" description="Disordered" evidence="1">
    <location>
        <begin position="1"/>
        <end position="71"/>
    </location>
</feature>
<name>A0ABU6QBH1_9FABA</name>
<feature type="compositionally biased region" description="Basic and acidic residues" evidence="1">
    <location>
        <begin position="1"/>
        <end position="11"/>
    </location>
</feature>
<keyword evidence="3" id="KW-1185">Reference proteome</keyword>
<comment type="caution">
    <text evidence="2">The sequence shown here is derived from an EMBL/GenBank/DDBJ whole genome shotgun (WGS) entry which is preliminary data.</text>
</comment>
<organism evidence="2 3">
    <name type="scientific">Stylosanthes scabra</name>
    <dbReference type="NCBI Taxonomy" id="79078"/>
    <lineage>
        <taxon>Eukaryota</taxon>
        <taxon>Viridiplantae</taxon>
        <taxon>Streptophyta</taxon>
        <taxon>Embryophyta</taxon>
        <taxon>Tracheophyta</taxon>
        <taxon>Spermatophyta</taxon>
        <taxon>Magnoliopsida</taxon>
        <taxon>eudicotyledons</taxon>
        <taxon>Gunneridae</taxon>
        <taxon>Pentapetalae</taxon>
        <taxon>rosids</taxon>
        <taxon>fabids</taxon>
        <taxon>Fabales</taxon>
        <taxon>Fabaceae</taxon>
        <taxon>Papilionoideae</taxon>
        <taxon>50 kb inversion clade</taxon>
        <taxon>dalbergioids sensu lato</taxon>
        <taxon>Dalbergieae</taxon>
        <taxon>Pterocarpus clade</taxon>
        <taxon>Stylosanthes</taxon>
    </lineage>
</organism>
<reference evidence="2 3" key="1">
    <citation type="journal article" date="2023" name="Plants (Basel)">
        <title>Bridging the Gap: Combining Genomics and Transcriptomics Approaches to Understand Stylosanthes scabra, an Orphan Legume from the Brazilian Caatinga.</title>
        <authorList>
            <person name="Ferreira-Neto J.R.C."/>
            <person name="da Silva M.D."/>
            <person name="Binneck E."/>
            <person name="de Melo N.F."/>
            <person name="da Silva R.H."/>
            <person name="de Melo A.L.T.M."/>
            <person name="Pandolfi V."/>
            <person name="Bustamante F.O."/>
            <person name="Brasileiro-Vidal A.C."/>
            <person name="Benko-Iseppon A.M."/>
        </authorList>
    </citation>
    <scope>NUCLEOTIDE SEQUENCE [LARGE SCALE GENOMIC DNA]</scope>
    <source>
        <tissue evidence="2">Leaves</tissue>
    </source>
</reference>
<sequence>MGEASHRDVKAMKKMVRMLDTGKMVQNDTGDGAGGGAKRGATAELPSSSSSPPPPPSVPTPAPRAAAGRLPCPTAQVVGVPWLPDRLKGHLRQPHLQHPRRHLHRHRRFRLPCARLQRTPFFSEPFSVVKFVLGNGKLEKPIEVLPDQVTFLRLVSDGGEKIVLDWC</sequence>
<feature type="compositionally biased region" description="Low complexity" evidence="1">
    <location>
        <begin position="39"/>
        <end position="50"/>
    </location>
</feature>
<proteinExistence type="predicted"/>
<protein>
    <submittedName>
        <fullName evidence="2">Uncharacterized protein</fullName>
    </submittedName>
</protein>
<feature type="compositionally biased region" description="Pro residues" evidence="1">
    <location>
        <begin position="51"/>
        <end position="62"/>
    </location>
</feature>
<dbReference type="EMBL" id="JASCZI010000128">
    <property type="protein sequence ID" value="MED6109101.1"/>
    <property type="molecule type" value="Genomic_DNA"/>
</dbReference>
<gene>
    <name evidence="2" type="ORF">PIB30_030534</name>
</gene>
<accession>A0ABU6QBH1</accession>
<evidence type="ECO:0000313" key="3">
    <source>
        <dbReference type="Proteomes" id="UP001341840"/>
    </source>
</evidence>
<dbReference type="Proteomes" id="UP001341840">
    <property type="component" value="Unassembled WGS sequence"/>
</dbReference>
<evidence type="ECO:0000256" key="1">
    <source>
        <dbReference type="SAM" id="MobiDB-lite"/>
    </source>
</evidence>
<evidence type="ECO:0000313" key="2">
    <source>
        <dbReference type="EMBL" id="MED6109101.1"/>
    </source>
</evidence>